<feature type="transmembrane region" description="Helical" evidence="6">
    <location>
        <begin position="82"/>
        <end position="103"/>
    </location>
</feature>
<evidence type="ECO:0000256" key="6">
    <source>
        <dbReference type="SAM" id="Phobius"/>
    </source>
</evidence>
<evidence type="ECO:0000256" key="2">
    <source>
        <dbReference type="ARBA" id="ARBA00022692"/>
    </source>
</evidence>
<feature type="transmembrane region" description="Helical" evidence="6">
    <location>
        <begin position="42"/>
        <end position="62"/>
    </location>
</feature>
<comment type="caution">
    <text evidence="8">The sequence shown here is derived from an EMBL/GenBank/DDBJ whole genome shotgun (WGS) entry which is preliminary data.</text>
</comment>
<dbReference type="OrthoDB" id="100006at2759"/>
<dbReference type="PROSITE" id="PS50262">
    <property type="entry name" value="G_PROTEIN_RECEP_F1_2"/>
    <property type="match status" value="1"/>
</dbReference>
<feature type="domain" description="G-protein coupled receptors family 1 profile" evidence="7">
    <location>
        <begin position="57"/>
        <end position="261"/>
    </location>
</feature>
<name>A0A854Q715_CRYNE</name>
<evidence type="ECO:0000256" key="5">
    <source>
        <dbReference type="SAM" id="MobiDB-lite"/>
    </source>
</evidence>
<feature type="region of interest" description="Disordered" evidence="5">
    <location>
        <begin position="753"/>
        <end position="838"/>
    </location>
</feature>
<dbReference type="PANTHER" id="PTHR23112">
    <property type="entry name" value="G PROTEIN-COUPLED RECEPTOR 157-RELATED"/>
    <property type="match status" value="1"/>
</dbReference>
<sequence>MPSLLTRIEEWEAIEKPMLHQAMGRDKIALAPQTTPLESDRWMVIVNVVILCLTVLGAGMILSSMAINEFVFSRPGTTRTRIVQALIVSDLLLGIIGLISSGLTLTGDGHLMAHGTTSCSGLGFMLTAILWSEHLWTLLLAFVTYMILINPLHSMTLWLEKKWFYFYIIVWVIAIMMGLIGYEVYGFYPAGGICFYGNNTGLYAELIQFIPRAIVCLTITILYSRLIVFLRRPDKIRAKSGSTTGYSNEIASDIRQRSRLLPFTNPFRRNRASTSSTPQANQNAAIATISGETSESSQPAELIKEKDARPISAFAGKSWSLPTSPTSMPANMADLPPWERIELPAFQIDGEKFGGPAIAVGSGSSLWSGWKGLGGRKRPSTGSSMVSPQLQEAPRFGSISSNVDDGTFSPREVAGELKASAQTLVGPQMEIIASGDNPEAPRDYSSSISPLSENVIDDVPRKRHRRANFQGTVTDSSWCTHKMSSHGSFTPSNLSRSDKSSALETHRPSVATVIDSIESIQTPKKLSVPSIAFDNDAFIPAVEQLPTAQSQPMRPLSPIFSQSAPSSRSRSSSQPRTTLFSNPKSLHSRQHTLSGPDIGTSSAPAALEDDDLDEEMDLMKMLAAAPPKVDDRFAPPPGEQYELVPESMSSYLNRKTAMLMLWFPLGYLLLFSVSFVRIIYDFCGRPPHALRAISRWFILAQGLLDAIIYGVVEWHTKRVVRKRVRRGTFSPHHSSTGSRVINSTARVVNNITSRMTHSRGNGSGGGFGTDSATAINSENLPGDSGRGSHQAGQTMNELRGGHVTNGKSGLDTRPRNGEKLVLDEKQKSGNGEVPSEKS</sequence>
<dbReference type="PANTHER" id="PTHR23112:SF0">
    <property type="entry name" value="TRANSMEMBRANE PROTEIN 116"/>
    <property type="match status" value="1"/>
</dbReference>
<dbReference type="GO" id="GO:0005886">
    <property type="term" value="C:plasma membrane"/>
    <property type="evidence" value="ECO:0007669"/>
    <property type="project" value="TreeGrafter"/>
</dbReference>
<evidence type="ECO:0000256" key="3">
    <source>
        <dbReference type="ARBA" id="ARBA00022989"/>
    </source>
</evidence>
<evidence type="ECO:0000259" key="7">
    <source>
        <dbReference type="PROSITE" id="PS50262"/>
    </source>
</evidence>
<keyword evidence="2 6" id="KW-0812">Transmembrane</keyword>
<evidence type="ECO:0000313" key="8">
    <source>
        <dbReference type="EMBL" id="OXG13743.1"/>
    </source>
</evidence>
<dbReference type="GO" id="GO:0007189">
    <property type="term" value="P:adenylate cyclase-activating G protein-coupled receptor signaling pathway"/>
    <property type="evidence" value="ECO:0007669"/>
    <property type="project" value="TreeGrafter"/>
</dbReference>
<evidence type="ECO:0000256" key="1">
    <source>
        <dbReference type="ARBA" id="ARBA00004141"/>
    </source>
</evidence>
<dbReference type="InterPro" id="IPR017452">
    <property type="entry name" value="GPCR_Rhodpsn_7TM"/>
</dbReference>
<protein>
    <recommendedName>
        <fullName evidence="7">G-protein coupled receptors family 1 profile domain-containing protein</fullName>
    </recommendedName>
</protein>
<dbReference type="SUPFAM" id="SSF81321">
    <property type="entry name" value="Family A G protein-coupled receptor-like"/>
    <property type="match status" value="1"/>
</dbReference>
<feature type="region of interest" description="Disordered" evidence="5">
    <location>
        <begin position="480"/>
        <end position="503"/>
    </location>
</feature>
<feature type="transmembrane region" description="Helical" evidence="6">
    <location>
        <begin position="164"/>
        <end position="182"/>
    </location>
</feature>
<feature type="compositionally biased region" description="Polar residues" evidence="5">
    <location>
        <begin position="485"/>
        <end position="495"/>
    </location>
</feature>
<evidence type="ECO:0000256" key="4">
    <source>
        <dbReference type="ARBA" id="ARBA00023136"/>
    </source>
</evidence>
<dbReference type="GO" id="GO:0004930">
    <property type="term" value="F:G protein-coupled receptor activity"/>
    <property type="evidence" value="ECO:0007669"/>
    <property type="project" value="TreeGrafter"/>
</dbReference>
<comment type="subcellular location">
    <subcellularLocation>
        <location evidence="1">Membrane</location>
        <topology evidence="1">Multi-pass membrane protein</topology>
    </subcellularLocation>
</comment>
<gene>
    <name evidence="8" type="ORF">C361_05885</name>
</gene>
<keyword evidence="3 6" id="KW-1133">Transmembrane helix</keyword>
<feature type="compositionally biased region" description="Low complexity" evidence="5">
    <location>
        <begin position="557"/>
        <end position="576"/>
    </location>
</feature>
<dbReference type="CDD" id="cd00637">
    <property type="entry name" value="7tm_classA_rhodopsin-like"/>
    <property type="match status" value="1"/>
</dbReference>
<dbReference type="Proteomes" id="UP000199727">
    <property type="component" value="Unassembled WGS sequence"/>
</dbReference>
<proteinExistence type="predicted"/>
<reference evidence="8 9" key="1">
    <citation type="submission" date="2017-06" db="EMBL/GenBank/DDBJ databases">
        <title>Global population genomics of the pathogenic fungus Cryptococcus neoformans var. grubii.</title>
        <authorList>
            <person name="Cuomo C."/>
            <person name="Litvintseva A."/>
            <person name="Chen Y."/>
            <person name="Young S."/>
            <person name="Zeng Q."/>
            <person name="Chapman S."/>
            <person name="Gujja S."/>
            <person name="Saif S."/>
            <person name="Birren B."/>
        </authorList>
    </citation>
    <scope>NUCLEOTIDE SEQUENCE [LARGE SCALE GENOMIC DNA]</scope>
    <source>
        <strain evidence="8 9">Tu259-1</strain>
    </source>
</reference>
<feature type="transmembrane region" description="Helical" evidence="6">
    <location>
        <begin position="692"/>
        <end position="712"/>
    </location>
</feature>
<keyword evidence="4 6" id="KW-0472">Membrane</keyword>
<feature type="compositionally biased region" description="Polar residues" evidence="5">
    <location>
        <begin position="770"/>
        <end position="779"/>
    </location>
</feature>
<feature type="region of interest" description="Disordered" evidence="5">
    <location>
        <begin position="546"/>
        <end position="605"/>
    </location>
</feature>
<dbReference type="AlphaFoldDB" id="A0A854Q715"/>
<dbReference type="Gene3D" id="1.20.1070.10">
    <property type="entry name" value="Rhodopsin 7-helix transmembrane proteins"/>
    <property type="match status" value="1"/>
</dbReference>
<dbReference type="EMBL" id="AMKT01000078">
    <property type="protein sequence ID" value="OXG13743.1"/>
    <property type="molecule type" value="Genomic_DNA"/>
</dbReference>
<organism evidence="8 9">
    <name type="scientific">Cryptococcus neoformans Tu259-1</name>
    <dbReference type="NCBI Taxonomy" id="1230072"/>
    <lineage>
        <taxon>Eukaryota</taxon>
        <taxon>Fungi</taxon>
        <taxon>Dikarya</taxon>
        <taxon>Basidiomycota</taxon>
        <taxon>Agaricomycotina</taxon>
        <taxon>Tremellomycetes</taxon>
        <taxon>Tremellales</taxon>
        <taxon>Cryptococcaceae</taxon>
        <taxon>Cryptococcus</taxon>
        <taxon>Cryptococcus neoformans species complex</taxon>
    </lineage>
</organism>
<feature type="transmembrane region" description="Helical" evidence="6">
    <location>
        <begin position="209"/>
        <end position="230"/>
    </location>
</feature>
<evidence type="ECO:0000313" key="9">
    <source>
        <dbReference type="Proteomes" id="UP000199727"/>
    </source>
</evidence>
<accession>A0A854Q715</accession>
<feature type="compositionally biased region" description="Basic and acidic residues" evidence="5">
    <location>
        <begin position="810"/>
        <end position="827"/>
    </location>
</feature>
<feature type="transmembrane region" description="Helical" evidence="6">
    <location>
        <begin position="657"/>
        <end position="680"/>
    </location>
</feature>